<dbReference type="eggNOG" id="KOG0274">
    <property type="taxonomic scope" value="Eukaryota"/>
</dbReference>
<dbReference type="PROSITE" id="PS50082">
    <property type="entry name" value="WD_REPEATS_2"/>
    <property type="match status" value="3"/>
</dbReference>
<dbReference type="InterPro" id="IPR036047">
    <property type="entry name" value="F-box-like_dom_sf"/>
</dbReference>
<evidence type="ECO:0000313" key="6">
    <source>
        <dbReference type="Proteomes" id="UP000007148"/>
    </source>
</evidence>
<dbReference type="Proteomes" id="UP000007148">
    <property type="component" value="Unassembled WGS sequence"/>
</dbReference>
<dbReference type="OrthoDB" id="190105at2759"/>
<dbReference type="GO" id="GO:0034511">
    <property type="term" value="F:U3 snoRNA binding"/>
    <property type="evidence" value="ECO:0007669"/>
    <property type="project" value="TreeGrafter"/>
</dbReference>
<feature type="repeat" description="WD" evidence="3">
    <location>
        <begin position="288"/>
        <end position="311"/>
    </location>
</feature>
<dbReference type="SUPFAM" id="SSF81383">
    <property type="entry name" value="F-box domain"/>
    <property type="match status" value="1"/>
</dbReference>
<dbReference type="GO" id="GO:0030686">
    <property type="term" value="C:90S preribosome"/>
    <property type="evidence" value="ECO:0007669"/>
    <property type="project" value="TreeGrafter"/>
</dbReference>
<proteinExistence type="predicted"/>
<dbReference type="InterPro" id="IPR015943">
    <property type="entry name" value="WD40/YVTN_repeat-like_dom_sf"/>
</dbReference>
<feature type="repeat" description="WD" evidence="3">
    <location>
        <begin position="312"/>
        <end position="353"/>
    </location>
</feature>
<dbReference type="Pfam" id="PF00400">
    <property type="entry name" value="WD40"/>
    <property type="match status" value="3"/>
</dbReference>
<dbReference type="GO" id="GO:0005730">
    <property type="term" value="C:nucleolus"/>
    <property type="evidence" value="ECO:0007669"/>
    <property type="project" value="TreeGrafter"/>
</dbReference>
<dbReference type="InterPro" id="IPR020472">
    <property type="entry name" value="WD40_PAC1"/>
</dbReference>
<dbReference type="InterPro" id="IPR036322">
    <property type="entry name" value="WD40_repeat_dom_sf"/>
</dbReference>
<dbReference type="SUPFAM" id="SSF50978">
    <property type="entry name" value="WD40 repeat-like"/>
    <property type="match status" value="1"/>
</dbReference>
<name>G4TMT3_SERID</name>
<organism evidence="5 6">
    <name type="scientific">Serendipita indica (strain DSM 11827)</name>
    <name type="common">Root endophyte fungus</name>
    <name type="synonym">Piriformospora indica</name>
    <dbReference type="NCBI Taxonomy" id="1109443"/>
    <lineage>
        <taxon>Eukaryota</taxon>
        <taxon>Fungi</taxon>
        <taxon>Dikarya</taxon>
        <taxon>Basidiomycota</taxon>
        <taxon>Agaricomycotina</taxon>
        <taxon>Agaricomycetes</taxon>
        <taxon>Sebacinales</taxon>
        <taxon>Serendipitaceae</taxon>
        <taxon>Serendipita</taxon>
    </lineage>
</organism>
<dbReference type="SMART" id="SM00320">
    <property type="entry name" value="WD40"/>
    <property type="match status" value="4"/>
</dbReference>
<dbReference type="PROSITE" id="PS50181">
    <property type="entry name" value="FBOX"/>
    <property type="match status" value="1"/>
</dbReference>
<accession>G4TMT3</accession>
<sequence>MSQIPELPDELWLHILEQIKHLESLHTISLLNQRFHALVQEESIWKELCYQYKFNKEARCSSSTSKAFFEALFHPRSASVCNYLRNSDSIPSTCIGVEDYNWRNATQRRECQQKLDVRGAAPRIMSRSGAWAIKGVSAALAANVPASINATNTSFDGRVGVVSSGRVRTLSVVAYMGSHVQVYDLSASVPVATYAIPEDKVRTMVLVLSNEPSKETAECAPGVRGGDGMHIEERLGPGVFRGWGNKQMRLITGGEKIKVWRLPTRIGEKPVVLTPTASIRCLTLVNAYLVSGSRDGSVALWNLQTNEKLGDLEGFMDSVMCLDAHRTRGIVIGGSMDKSAKVWHLSTGMTLRLLGHQLSVHRVLLDDHRAFTASMDSSVRMWDVDTGDCMCVLTTHRTSVIHLGIFESLGCMRSLVSVCFSGIAAVHGLSAQSKTATEYNDEALAIDESIYPHSKLVANSGAPLPKSGALASFASDTPPIKSSKGFNLHLSQIVDVASNESYYVVGSLDGQISVFQPIPIPQEDQEPMQRTSEPNGCTFAGPVVIGSSTPLNWDDSAGRKRNSPVKLIRTIETGLYALFRVSALPNGIVVVGTKDNGEMVLIHYDFTPR</sequence>
<dbReference type="PANTHER" id="PTHR19854">
    <property type="entry name" value="TRANSDUCIN BETA-LIKE 3"/>
    <property type="match status" value="1"/>
</dbReference>
<comment type="caution">
    <text evidence="5">The sequence shown here is derived from an EMBL/GenBank/DDBJ whole genome shotgun (WGS) entry which is preliminary data.</text>
</comment>
<dbReference type="Pfam" id="PF12937">
    <property type="entry name" value="F-box-like"/>
    <property type="match status" value="1"/>
</dbReference>
<dbReference type="PROSITE" id="PS00678">
    <property type="entry name" value="WD_REPEATS_1"/>
    <property type="match status" value="2"/>
</dbReference>
<dbReference type="InterPro" id="IPR019775">
    <property type="entry name" value="WD40_repeat_CS"/>
</dbReference>
<reference evidence="5 6" key="1">
    <citation type="journal article" date="2011" name="PLoS Pathog.">
        <title>Endophytic Life Strategies Decoded by Genome and Transcriptome Analyses of the Mutualistic Root Symbiont Piriformospora indica.</title>
        <authorList>
            <person name="Zuccaro A."/>
            <person name="Lahrmann U."/>
            <person name="Guldener U."/>
            <person name="Langen G."/>
            <person name="Pfiffi S."/>
            <person name="Biedenkopf D."/>
            <person name="Wong P."/>
            <person name="Samans B."/>
            <person name="Grimm C."/>
            <person name="Basiewicz M."/>
            <person name="Murat C."/>
            <person name="Martin F."/>
            <person name="Kogel K.H."/>
        </authorList>
    </citation>
    <scope>NUCLEOTIDE SEQUENCE [LARGE SCALE GENOMIC DNA]</scope>
    <source>
        <strain evidence="5 6">DSM 11827</strain>
    </source>
</reference>
<dbReference type="EMBL" id="CAFZ01000174">
    <property type="protein sequence ID" value="CCA72625.1"/>
    <property type="molecule type" value="Genomic_DNA"/>
</dbReference>
<dbReference type="STRING" id="1109443.G4TMT3"/>
<dbReference type="Gene3D" id="1.20.1280.50">
    <property type="match status" value="1"/>
</dbReference>
<evidence type="ECO:0000256" key="3">
    <source>
        <dbReference type="PROSITE-ProRule" id="PRU00221"/>
    </source>
</evidence>
<keyword evidence="2" id="KW-0677">Repeat</keyword>
<dbReference type="PANTHER" id="PTHR19854:SF15">
    <property type="entry name" value="TRANSDUCIN BETA-LIKE PROTEIN 3"/>
    <property type="match status" value="1"/>
</dbReference>
<keyword evidence="6" id="KW-1185">Reference proteome</keyword>
<feature type="repeat" description="WD" evidence="3">
    <location>
        <begin position="353"/>
        <end position="392"/>
    </location>
</feature>
<dbReference type="GO" id="GO:0000472">
    <property type="term" value="P:endonucleolytic cleavage to generate mature 5'-end of SSU-rRNA from (SSU-rRNA, 5.8S rRNA, LSU-rRNA)"/>
    <property type="evidence" value="ECO:0007669"/>
    <property type="project" value="TreeGrafter"/>
</dbReference>
<dbReference type="InterPro" id="IPR001810">
    <property type="entry name" value="F-box_dom"/>
</dbReference>
<dbReference type="InParanoid" id="G4TMT3"/>
<dbReference type="Gene3D" id="2.130.10.10">
    <property type="entry name" value="YVTN repeat-like/Quinoprotein amine dehydrogenase"/>
    <property type="match status" value="2"/>
</dbReference>
<feature type="domain" description="F-box" evidence="4">
    <location>
        <begin position="1"/>
        <end position="48"/>
    </location>
</feature>
<evidence type="ECO:0000313" key="5">
    <source>
        <dbReference type="EMBL" id="CCA72625.1"/>
    </source>
</evidence>
<dbReference type="AlphaFoldDB" id="G4TMT3"/>
<gene>
    <name evidence="5" type="ORF">PIIN_06562</name>
</gene>
<evidence type="ECO:0000259" key="4">
    <source>
        <dbReference type="PROSITE" id="PS50181"/>
    </source>
</evidence>
<dbReference type="InterPro" id="IPR001680">
    <property type="entry name" value="WD40_rpt"/>
</dbReference>
<dbReference type="HOGENOM" id="CLU_448420_0_0_1"/>
<evidence type="ECO:0000256" key="2">
    <source>
        <dbReference type="ARBA" id="ARBA00022737"/>
    </source>
</evidence>
<dbReference type="PRINTS" id="PR00320">
    <property type="entry name" value="GPROTEINBRPT"/>
</dbReference>
<keyword evidence="1 3" id="KW-0853">WD repeat</keyword>
<evidence type="ECO:0000256" key="1">
    <source>
        <dbReference type="ARBA" id="ARBA00022574"/>
    </source>
</evidence>
<dbReference type="GO" id="GO:0000480">
    <property type="term" value="P:endonucleolytic cleavage in 5'-ETS of tricistronic rRNA transcript (SSU-rRNA, 5.8S rRNA, LSU-rRNA)"/>
    <property type="evidence" value="ECO:0007669"/>
    <property type="project" value="TreeGrafter"/>
</dbReference>
<protein>
    <submittedName>
        <fullName evidence="5">Related to F-box/WD40 repeat protein 7</fullName>
    </submittedName>
</protein>